<dbReference type="FunFam" id="2.40.50.140:FF:000097">
    <property type="entry name" value="23S rRNA (uracil(1939)-C(5))-methyltransferase RlmD"/>
    <property type="match status" value="1"/>
</dbReference>
<keyword evidence="8" id="KW-1185">Reference proteome</keyword>
<dbReference type="STRING" id="36847.CLNEO_07840"/>
<dbReference type="InterPro" id="IPR030390">
    <property type="entry name" value="MeTrfase_TrmA_AS"/>
</dbReference>
<evidence type="ECO:0000256" key="4">
    <source>
        <dbReference type="PROSITE-ProRule" id="PRU01024"/>
    </source>
</evidence>
<dbReference type="EC" id="2.1.1.189" evidence="7"/>
<feature type="binding site" evidence="4">
    <location>
        <position position="336"/>
    </location>
    <ligand>
        <name>S-adenosyl-L-methionine</name>
        <dbReference type="ChEBI" id="CHEBI:59789"/>
    </ligand>
</feature>
<evidence type="ECO:0000313" key="8">
    <source>
        <dbReference type="Proteomes" id="UP000070539"/>
    </source>
</evidence>
<gene>
    <name evidence="7" type="primary">rlmCD_1</name>
    <name evidence="7" type="ORF">CLNEO_07840</name>
</gene>
<dbReference type="RefSeq" id="WP_066084860.1">
    <property type="nucleotide sequence ID" value="NZ_LRVM01000002.1"/>
</dbReference>
<keyword evidence="2 4" id="KW-0808">Transferase</keyword>
<feature type="active site" description="Nucleophile" evidence="4">
    <location>
        <position position="412"/>
    </location>
</feature>
<accession>A0A136WG71</accession>
<dbReference type="Proteomes" id="UP000070539">
    <property type="component" value="Unassembled WGS sequence"/>
</dbReference>
<reference evidence="7 8" key="1">
    <citation type="submission" date="2016-01" db="EMBL/GenBank/DDBJ databases">
        <title>Genome sequence of Clostridium neopropionicum X4, DSM-3847.</title>
        <authorList>
            <person name="Poehlein A."/>
            <person name="Beck M.H."/>
            <person name="Bengelsdorf F.R."/>
            <person name="Daniel R."/>
            <person name="Duerre P."/>
        </authorList>
    </citation>
    <scope>NUCLEOTIDE SEQUENCE [LARGE SCALE GENOMIC DNA]</scope>
    <source>
        <strain evidence="7 8">DSM-3847</strain>
    </source>
</reference>
<dbReference type="PANTHER" id="PTHR11061">
    <property type="entry name" value="RNA M5U METHYLTRANSFERASE"/>
    <property type="match status" value="1"/>
</dbReference>
<evidence type="ECO:0000256" key="2">
    <source>
        <dbReference type="ARBA" id="ARBA00022679"/>
    </source>
</evidence>
<keyword evidence="1 4" id="KW-0489">Methyltransferase</keyword>
<dbReference type="PROSITE" id="PS51687">
    <property type="entry name" value="SAM_MT_RNA_M5U"/>
    <property type="match status" value="1"/>
</dbReference>
<dbReference type="InterPro" id="IPR030391">
    <property type="entry name" value="MeTrfase_TrmA_CS"/>
</dbReference>
<protein>
    <submittedName>
        <fullName evidence="7">23S rRNA (Uracil-C(5))-methyltransferase RlmCD</fullName>
        <ecNumber evidence="7">2.1.1.189</ecNumber>
        <ecNumber evidence="7">2.1.1.190</ecNumber>
    </submittedName>
</protein>
<dbReference type="SUPFAM" id="SSF50249">
    <property type="entry name" value="Nucleic acid-binding proteins"/>
    <property type="match status" value="1"/>
</dbReference>
<dbReference type="PATRIC" id="fig|36847.3.peg.934"/>
<dbReference type="EC" id="2.1.1.190" evidence="7"/>
<proteinExistence type="inferred from homology"/>
<evidence type="ECO:0000256" key="1">
    <source>
        <dbReference type="ARBA" id="ARBA00022603"/>
    </source>
</evidence>
<comment type="similarity">
    <text evidence="4">Belongs to the class I-like SAM-binding methyltransferase superfamily. RNA M5U methyltransferase family.</text>
</comment>
<dbReference type="PROSITE" id="PS01230">
    <property type="entry name" value="TRMA_1"/>
    <property type="match status" value="1"/>
</dbReference>
<dbReference type="PANTHER" id="PTHR11061:SF30">
    <property type="entry name" value="TRNA (URACIL(54)-C(5))-METHYLTRANSFERASE"/>
    <property type="match status" value="1"/>
</dbReference>
<dbReference type="NCBIfam" id="TIGR00479">
    <property type="entry name" value="rumA"/>
    <property type="match status" value="1"/>
</dbReference>
<evidence type="ECO:0000259" key="6">
    <source>
        <dbReference type="PROSITE" id="PS50926"/>
    </source>
</evidence>
<dbReference type="FunFam" id="2.40.50.1070:FF:000003">
    <property type="entry name" value="23S rRNA (Uracil-5-)-methyltransferase RumA"/>
    <property type="match status" value="1"/>
</dbReference>
<dbReference type="Gene3D" id="2.40.50.140">
    <property type="entry name" value="Nucleic acid-binding proteins"/>
    <property type="match status" value="1"/>
</dbReference>
<sequence>MELPVEKNEIYEMTIDALGSNGEGIGRIDGFAVFVEGALPGEVIRALIVNVKKSYGYGKLVEIVSKSPYRVEPCCPVAKTCGGCQLQHFSYEGQLAYKAKKVKDDLERIGGLKNIEDLPIFGMENPWRYRNKAQFPVGSGREGSTEIGFYAKRSHRIVDTQVCFLQNPVNDEIIAIVREFMEEYKISSYDEGKHKGLVRHILTRVGRNSGQIMVCVVINGKKLPYGEVLVERLRKINGVVSVVLNINKDQTNVILGKKVITLWGKSTIEDALGGIIFEISPLSFYQVNPVQTEVLYNKAVEMAGLKGDETVLDLYCGIGTISLFFAKKVKKVFGVEIVPEAIIDARKNAERNGIENASFEVGAAEEVIPRVFDEQGITANVIVVDPPRKGCEQVLLDTIATIAPEKLVYVSCNSATLARDVAILIERGFQVKDVQVVDQFPMTGHVESIILMTYCGSDGKE</sequence>
<dbReference type="Pfam" id="PF01938">
    <property type="entry name" value="TRAM"/>
    <property type="match status" value="1"/>
</dbReference>
<feature type="domain" description="TRAM" evidence="6">
    <location>
        <begin position="4"/>
        <end position="62"/>
    </location>
</feature>
<dbReference type="InterPro" id="IPR002792">
    <property type="entry name" value="TRAM_dom"/>
</dbReference>
<dbReference type="InterPro" id="IPR010280">
    <property type="entry name" value="U5_MeTrfase_fam"/>
</dbReference>
<evidence type="ECO:0000256" key="3">
    <source>
        <dbReference type="ARBA" id="ARBA00022691"/>
    </source>
</evidence>
<evidence type="ECO:0000256" key="5">
    <source>
        <dbReference type="PROSITE-ProRule" id="PRU10015"/>
    </source>
</evidence>
<dbReference type="GO" id="GO:0070475">
    <property type="term" value="P:rRNA base methylation"/>
    <property type="evidence" value="ECO:0007669"/>
    <property type="project" value="TreeGrafter"/>
</dbReference>
<dbReference type="AlphaFoldDB" id="A0A136WG71"/>
<dbReference type="Pfam" id="PF05958">
    <property type="entry name" value="tRNA_U5-meth_tr"/>
    <property type="match status" value="1"/>
</dbReference>
<dbReference type="InterPro" id="IPR012340">
    <property type="entry name" value="NA-bd_OB-fold"/>
</dbReference>
<dbReference type="EMBL" id="LRVM01000002">
    <property type="protein sequence ID" value="KXL53558.1"/>
    <property type="molecule type" value="Genomic_DNA"/>
</dbReference>
<dbReference type="OrthoDB" id="9804590at2"/>
<comment type="caution">
    <text evidence="7">The sequence shown here is derived from an EMBL/GenBank/DDBJ whole genome shotgun (WGS) entry which is preliminary data.</text>
</comment>
<name>A0A136WG71_9FIRM</name>
<dbReference type="Gene3D" id="2.40.50.1070">
    <property type="match status" value="1"/>
</dbReference>
<dbReference type="SUPFAM" id="SSF53335">
    <property type="entry name" value="S-adenosyl-L-methionine-dependent methyltransferases"/>
    <property type="match status" value="1"/>
</dbReference>
<organism evidence="7 8">
    <name type="scientific">Anaerotignum neopropionicum</name>
    <dbReference type="NCBI Taxonomy" id="36847"/>
    <lineage>
        <taxon>Bacteria</taxon>
        <taxon>Bacillati</taxon>
        <taxon>Bacillota</taxon>
        <taxon>Clostridia</taxon>
        <taxon>Lachnospirales</taxon>
        <taxon>Anaerotignaceae</taxon>
        <taxon>Anaerotignum</taxon>
    </lineage>
</organism>
<evidence type="ECO:0000313" key="7">
    <source>
        <dbReference type="EMBL" id="KXL53558.1"/>
    </source>
</evidence>
<dbReference type="Gene3D" id="3.40.50.150">
    <property type="entry name" value="Vaccinia Virus protein VP39"/>
    <property type="match status" value="1"/>
</dbReference>
<feature type="active site" evidence="5">
    <location>
        <position position="412"/>
    </location>
</feature>
<feature type="binding site" evidence="4">
    <location>
        <position position="385"/>
    </location>
    <ligand>
        <name>S-adenosyl-L-methionine</name>
        <dbReference type="ChEBI" id="CHEBI:59789"/>
    </ligand>
</feature>
<dbReference type="PROSITE" id="PS50926">
    <property type="entry name" value="TRAM"/>
    <property type="match status" value="1"/>
</dbReference>
<dbReference type="PROSITE" id="PS01231">
    <property type="entry name" value="TRMA_2"/>
    <property type="match status" value="1"/>
</dbReference>
<feature type="binding site" evidence="4">
    <location>
        <position position="286"/>
    </location>
    <ligand>
        <name>S-adenosyl-L-methionine</name>
        <dbReference type="ChEBI" id="CHEBI:59789"/>
    </ligand>
</feature>
<dbReference type="InterPro" id="IPR029063">
    <property type="entry name" value="SAM-dependent_MTases_sf"/>
</dbReference>
<dbReference type="CDD" id="cd02440">
    <property type="entry name" value="AdoMet_MTases"/>
    <property type="match status" value="1"/>
</dbReference>
<feature type="binding site" evidence="4">
    <location>
        <position position="315"/>
    </location>
    <ligand>
        <name>S-adenosyl-L-methionine</name>
        <dbReference type="ChEBI" id="CHEBI:59789"/>
    </ligand>
</feature>
<keyword evidence="3 4" id="KW-0949">S-adenosyl-L-methionine</keyword>
<dbReference type="GO" id="GO:0070041">
    <property type="term" value="F:rRNA (uridine-C5-)-methyltransferase activity"/>
    <property type="evidence" value="ECO:0007669"/>
    <property type="project" value="TreeGrafter"/>
</dbReference>
<dbReference type="FunFam" id="3.40.50.150:FF:000009">
    <property type="entry name" value="23S rRNA (Uracil(1939)-C(5))-methyltransferase RlmD"/>
    <property type="match status" value="1"/>
</dbReference>